<sequence>MSSRSSTAPHHRRPIISRHRRSRLRSPTTKTQMPTSSLIECSGSSQVIHCSPAPSTMALLVVKNEDGASLSPTLVSMHNERALDCWLYLDEAVLEPGLSTIDKAYGMSGYEYLANNAVESELFNQSMSDHTMVVMRKIIDKYEGFDGLKVVVDVGGGVGTNINMIVSKYPTIKGINFELPHVVEAAPSFPGVDHVGGDMFASVPNGDAIFMKWVLNTWSDEQCLKLLKNCYEALPRNGKVIVVEKILSTIP</sequence>
<evidence type="ECO:0000256" key="1">
    <source>
        <dbReference type="ARBA" id="ARBA00022603"/>
    </source>
</evidence>
<protein>
    <recommendedName>
        <fullName evidence="5">O-methyltransferase C-terminal domain-containing protein</fullName>
    </recommendedName>
</protein>
<feature type="region of interest" description="Disordered" evidence="4">
    <location>
        <begin position="1"/>
        <end position="36"/>
    </location>
</feature>
<evidence type="ECO:0000313" key="6">
    <source>
        <dbReference type="EMBL" id="KAK9098091.1"/>
    </source>
</evidence>
<evidence type="ECO:0000256" key="3">
    <source>
        <dbReference type="ARBA" id="ARBA00022691"/>
    </source>
</evidence>
<evidence type="ECO:0000313" key="7">
    <source>
        <dbReference type="Proteomes" id="UP001420932"/>
    </source>
</evidence>
<dbReference type="InterPro" id="IPR016461">
    <property type="entry name" value="COMT-like"/>
</dbReference>
<keyword evidence="2" id="KW-0808">Transferase</keyword>
<keyword evidence="1" id="KW-0489">Methyltransferase</keyword>
<keyword evidence="7" id="KW-1185">Reference proteome</keyword>
<feature type="domain" description="O-methyltransferase C-terminal" evidence="5">
    <location>
        <begin position="86"/>
        <end position="249"/>
    </location>
</feature>
<proteinExistence type="predicted"/>
<feature type="compositionally biased region" description="Basic residues" evidence="4">
    <location>
        <begin position="9"/>
        <end position="24"/>
    </location>
</feature>
<evidence type="ECO:0000256" key="4">
    <source>
        <dbReference type="SAM" id="MobiDB-lite"/>
    </source>
</evidence>
<accession>A0AAP0ER42</accession>
<name>A0AAP0ER42_9MAGN</name>
<dbReference type="PANTHER" id="PTHR11746">
    <property type="entry name" value="O-METHYLTRANSFERASE"/>
    <property type="match status" value="1"/>
</dbReference>
<dbReference type="AlphaFoldDB" id="A0AAP0ER42"/>
<dbReference type="Gene3D" id="3.40.50.150">
    <property type="entry name" value="Vaccinia Virus protein VP39"/>
    <property type="match status" value="1"/>
</dbReference>
<dbReference type="Pfam" id="PF00891">
    <property type="entry name" value="Methyltransf_2"/>
    <property type="match status" value="1"/>
</dbReference>
<evidence type="ECO:0000256" key="2">
    <source>
        <dbReference type="ARBA" id="ARBA00022679"/>
    </source>
</evidence>
<reference evidence="6 7" key="1">
    <citation type="submission" date="2024-01" db="EMBL/GenBank/DDBJ databases">
        <title>Genome assemblies of Stephania.</title>
        <authorList>
            <person name="Yang L."/>
        </authorList>
    </citation>
    <scope>NUCLEOTIDE SEQUENCE [LARGE SCALE GENOMIC DNA]</scope>
    <source>
        <strain evidence="6">YNDBR</strain>
        <tissue evidence="6">Leaf</tissue>
    </source>
</reference>
<organism evidence="6 7">
    <name type="scientific">Stephania yunnanensis</name>
    <dbReference type="NCBI Taxonomy" id="152371"/>
    <lineage>
        <taxon>Eukaryota</taxon>
        <taxon>Viridiplantae</taxon>
        <taxon>Streptophyta</taxon>
        <taxon>Embryophyta</taxon>
        <taxon>Tracheophyta</taxon>
        <taxon>Spermatophyta</taxon>
        <taxon>Magnoliopsida</taxon>
        <taxon>Ranunculales</taxon>
        <taxon>Menispermaceae</taxon>
        <taxon>Menispermoideae</taxon>
        <taxon>Cissampelideae</taxon>
        <taxon>Stephania</taxon>
    </lineage>
</organism>
<dbReference type="PROSITE" id="PS51683">
    <property type="entry name" value="SAM_OMT_II"/>
    <property type="match status" value="1"/>
</dbReference>
<dbReference type="GO" id="GO:0008171">
    <property type="term" value="F:O-methyltransferase activity"/>
    <property type="evidence" value="ECO:0007669"/>
    <property type="project" value="InterPro"/>
</dbReference>
<dbReference type="Gene3D" id="1.10.10.10">
    <property type="entry name" value="Winged helix-like DNA-binding domain superfamily/Winged helix DNA-binding domain"/>
    <property type="match status" value="1"/>
</dbReference>
<evidence type="ECO:0000259" key="5">
    <source>
        <dbReference type="Pfam" id="PF00891"/>
    </source>
</evidence>
<dbReference type="InterPro" id="IPR029063">
    <property type="entry name" value="SAM-dependent_MTases_sf"/>
</dbReference>
<dbReference type="EMBL" id="JBBNAF010000011">
    <property type="protein sequence ID" value="KAK9098091.1"/>
    <property type="molecule type" value="Genomic_DNA"/>
</dbReference>
<gene>
    <name evidence="6" type="ORF">Syun_025136</name>
</gene>
<dbReference type="InterPro" id="IPR036388">
    <property type="entry name" value="WH-like_DNA-bd_sf"/>
</dbReference>
<dbReference type="GO" id="GO:0032259">
    <property type="term" value="P:methylation"/>
    <property type="evidence" value="ECO:0007669"/>
    <property type="project" value="UniProtKB-KW"/>
</dbReference>
<dbReference type="Proteomes" id="UP001420932">
    <property type="component" value="Unassembled WGS sequence"/>
</dbReference>
<keyword evidence="3" id="KW-0949">S-adenosyl-L-methionine</keyword>
<dbReference type="InterPro" id="IPR001077">
    <property type="entry name" value="COMT_C"/>
</dbReference>
<dbReference type="SUPFAM" id="SSF53335">
    <property type="entry name" value="S-adenosyl-L-methionine-dependent methyltransferases"/>
    <property type="match status" value="1"/>
</dbReference>
<comment type="caution">
    <text evidence="6">The sequence shown here is derived from an EMBL/GenBank/DDBJ whole genome shotgun (WGS) entry which is preliminary data.</text>
</comment>